<reference evidence="4" key="1">
    <citation type="journal article" date="2015" name="Genome Announc.">
        <title>Complete Genome Sequence of Herbaspirillum hiltneri N3 (DSM 17495), Isolated from Surface-Sterilized Wheat Roots.</title>
        <authorList>
            <person name="Guizelini D."/>
            <person name="Saizaki P.M."/>
            <person name="Coimbra N.A."/>
            <person name="Weiss V.A."/>
            <person name="Faoro H."/>
            <person name="Sfeir M.Z."/>
            <person name="Baura V.A."/>
            <person name="Monteiro R.A."/>
            <person name="Chubatsu L.S."/>
            <person name="Souza E.M."/>
            <person name="Cruz L.M."/>
            <person name="Pedrosa F.O."/>
            <person name="Raittz R.T."/>
            <person name="Marchaukoski J.N."/>
            <person name="Steffens M.B."/>
        </authorList>
    </citation>
    <scope>NUCLEOTIDE SEQUENCE [LARGE SCALE GENOMIC DNA]</scope>
    <source>
        <strain evidence="4">N3</strain>
    </source>
</reference>
<dbReference type="EMBL" id="CP011409">
    <property type="protein sequence ID" value="AKZ61449.1"/>
    <property type="molecule type" value="Genomic_DNA"/>
</dbReference>
<feature type="transmembrane region" description="Helical" evidence="1">
    <location>
        <begin position="93"/>
        <end position="120"/>
    </location>
</feature>
<name>A0ABM5V5I5_9BURK</name>
<evidence type="ECO:0000256" key="1">
    <source>
        <dbReference type="SAM" id="Phobius"/>
    </source>
</evidence>
<feature type="transmembrane region" description="Helical" evidence="1">
    <location>
        <begin position="187"/>
        <end position="213"/>
    </location>
</feature>
<evidence type="ECO:0000313" key="2">
    <source>
        <dbReference type="EMBL" id="AKZ61449.1"/>
    </source>
</evidence>
<organism evidence="3 4">
    <name type="scientific">Herbaspirillum hiltneri N3</name>
    <dbReference type="NCBI Taxonomy" id="1262470"/>
    <lineage>
        <taxon>Bacteria</taxon>
        <taxon>Pseudomonadati</taxon>
        <taxon>Pseudomonadota</taxon>
        <taxon>Betaproteobacteria</taxon>
        <taxon>Burkholderiales</taxon>
        <taxon>Oxalobacteraceae</taxon>
        <taxon>Herbaspirillum</taxon>
    </lineage>
</organism>
<evidence type="ECO:0000313" key="4">
    <source>
        <dbReference type="Proteomes" id="UP000063429"/>
    </source>
</evidence>
<dbReference type="EMBL" id="CP011409">
    <property type="protein sequence ID" value="AKZ64739.1"/>
    <property type="molecule type" value="Genomic_DNA"/>
</dbReference>
<keyword evidence="1" id="KW-0472">Membrane</keyword>
<keyword evidence="1" id="KW-1133">Transmembrane helix</keyword>
<accession>A0ABM5V5I5</accession>
<dbReference type="InterPro" id="IPR047798">
    <property type="entry name" value="BPSS1780-like"/>
</dbReference>
<dbReference type="NCBIfam" id="NF041043">
    <property type="entry name" value="BPSS1780_fam"/>
    <property type="match status" value="1"/>
</dbReference>
<protein>
    <submittedName>
        <fullName evidence="3">Membrane protein</fullName>
    </submittedName>
</protein>
<sequence>MEKLPAKTGWLWVKEGLALFRKQPAEVSTLFLSYMFLMLALGILPIIGQLLPLILVPVFAMSFMQACRQIEEGKRVYPSLLLVSFRSPALRTLLALGVLYLLAAFAAVAVSTLVDGGAFWKAMTGPGLDPRDIEGSNLRLAMIVAALVYIPAAMAFWFAAPLIAWHKMPLGKALFYSFFAVRRAAKAFTVYGLAWLVIGVLLPATISTIVALLFNNMTVIVFILLPLSIILTVVMYCSFYPTYTAVFGKPPRDEAPVPESNDGAR</sequence>
<keyword evidence="4" id="KW-1185">Reference proteome</keyword>
<reference evidence="3" key="2">
    <citation type="journal article" date="2015" name="Genome Announc.">
        <title>Expanding the biotechnology potential of lactobacilli through comparative genomics of 213 strains and associated genera.</title>
        <authorList>
            <person name="Sun Z."/>
            <person name="Harris H.M."/>
            <person name="McCann A."/>
            <person name="Guo C."/>
            <person name="Argimon S."/>
            <person name="Zhang W."/>
            <person name="Yang X."/>
            <person name="Jeffery I.B."/>
            <person name="Cooney J.C."/>
            <person name="Kagawa T.F."/>
            <person name="Liu W."/>
            <person name="Song Y."/>
            <person name="Salvetti E."/>
            <person name="Wrobel A."/>
            <person name="Rasinkangas P."/>
            <person name="Parkhill J."/>
            <person name="Rea M.C."/>
            <person name="O'Sullivan O."/>
            <person name="Ritari J."/>
            <person name="Douillard F.P."/>
            <person name="Paul Ross R."/>
            <person name="Yang R."/>
            <person name="Briner A.E."/>
            <person name="Felis G.E."/>
            <person name="de Vos W.M."/>
            <person name="Barrangou R."/>
            <person name="Klaenhammer T.R."/>
            <person name="Caufield P.W."/>
            <person name="Cui Y."/>
            <person name="Zhang H."/>
            <person name="O'Toole P.W."/>
        </authorList>
    </citation>
    <scope>NUCLEOTIDE SEQUENCE</scope>
    <source>
        <strain evidence="3">N3</strain>
    </source>
</reference>
<keyword evidence="1" id="KW-0812">Transmembrane</keyword>
<feature type="transmembrane region" description="Helical" evidence="1">
    <location>
        <begin position="219"/>
        <end position="239"/>
    </location>
</feature>
<proteinExistence type="predicted"/>
<feature type="transmembrane region" description="Helical" evidence="1">
    <location>
        <begin position="140"/>
        <end position="166"/>
    </location>
</feature>
<feature type="transmembrane region" description="Helical" evidence="1">
    <location>
        <begin position="31"/>
        <end position="60"/>
    </location>
</feature>
<evidence type="ECO:0000313" key="3">
    <source>
        <dbReference type="EMBL" id="AKZ64739.1"/>
    </source>
</evidence>
<gene>
    <name evidence="2" type="ORF">F506_01080</name>
    <name evidence="3" type="ORF">F506_20630</name>
</gene>
<dbReference type="Proteomes" id="UP000063429">
    <property type="component" value="Chromosome"/>
</dbReference>
<dbReference type="RefSeq" id="WP_053194949.1">
    <property type="nucleotide sequence ID" value="NZ_CP011409.1"/>
</dbReference>